<dbReference type="Pfam" id="PF00011">
    <property type="entry name" value="HSP20"/>
    <property type="match status" value="1"/>
</dbReference>
<evidence type="ECO:0000256" key="1">
    <source>
        <dbReference type="PROSITE-ProRule" id="PRU00285"/>
    </source>
</evidence>
<dbReference type="SUPFAM" id="SSF49764">
    <property type="entry name" value="HSP20-like chaperones"/>
    <property type="match status" value="1"/>
</dbReference>
<evidence type="ECO:0000256" key="2">
    <source>
        <dbReference type="RuleBase" id="RU003616"/>
    </source>
</evidence>
<evidence type="ECO:0000313" key="5">
    <source>
        <dbReference type="EMBL" id="OGZ11632.1"/>
    </source>
</evidence>
<accession>A0A1G2DDU7</accession>
<dbReference type="CDD" id="cd06464">
    <property type="entry name" value="ACD_sHsps-like"/>
    <property type="match status" value="1"/>
</dbReference>
<dbReference type="Gene3D" id="2.60.40.790">
    <property type="match status" value="1"/>
</dbReference>
<dbReference type="STRING" id="1798664.A3C93_04455"/>
<dbReference type="AlphaFoldDB" id="A0A1G2DDU7"/>
<dbReference type="InterPro" id="IPR002068">
    <property type="entry name" value="A-crystallin/Hsp20_dom"/>
</dbReference>
<dbReference type="PROSITE" id="PS01031">
    <property type="entry name" value="SHSP"/>
    <property type="match status" value="1"/>
</dbReference>
<feature type="domain" description="SHSP" evidence="4">
    <location>
        <begin position="82"/>
        <end position="195"/>
    </location>
</feature>
<comment type="caution">
    <text evidence="5">The sequence shown here is derived from an EMBL/GenBank/DDBJ whole genome shotgun (WGS) entry which is preliminary data.</text>
</comment>
<reference evidence="5 6" key="1">
    <citation type="journal article" date="2016" name="Nat. Commun.">
        <title>Thousands of microbial genomes shed light on interconnected biogeochemical processes in an aquifer system.</title>
        <authorList>
            <person name="Anantharaman K."/>
            <person name="Brown C.T."/>
            <person name="Hug L.A."/>
            <person name="Sharon I."/>
            <person name="Castelle C.J."/>
            <person name="Probst A.J."/>
            <person name="Thomas B.C."/>
            <person name="Singh A."/>
            <person name="Wilkins M.J."/>
            <person name="Karaoz U."/>
            <person name="Brodie E.L."/>
            <person name="Williams K.H."/>
            <person name="Hubbard S.S."/>
            <person name="Banfield J.F."/>
        </authorList>
    </citation>
    <scope>NUCLEOTIDE SEQUENCE [LARGE SCALE GENOMIC DNA]</scope>
</reference>
<gene>
    <name evidence="5" type="ORF">A3C93_04455</name>
</gene>
<organism evidence="5 6">
    <name type="scientific">Candidatus Lloydbacteria bacterium RIFCSPHIGHO2_02_FULL_54_17</name>
    <dbReference type="NCBI Taxonomy" id="1798664"/>
    <lineage>
        <taxon>Bacteria</taxon>
        <taxon>Candidatus Lloydiibacteriota</taxon>
    </lineage>
</organism>
<feature type="compositionally biased region" description="Acidic residues" evidence="3">
    <location>
        <begin position="67"/>
        <end position="85"/>
    </location>
</feature>
<evidence type="ECO:0000256" key="3">
    <source>
        <dbReference type="SAM" id="MobiDB-lite"/>
    </source>
</evidence>
<evidence type="ECO:0000259" key="4">
    <source>
        <dbReference type="PROSITE" id="PS01031"/>
    </source>
</evidence>
<sequence length="195" mass="21661">MKERKPSFLERLTGTRVVGEGGSENERSGGNVLSEKPWSSRIDNTGVTSVADAVSAEEQRSENSETTVDEDAVEPEQAEETADEEEAGLAIDMYESDNELIIQSMIAGVTPENLHIAITREMVTIKGKRVAPEGIPEEHRLEQELYWGPFSREIPLPFEIDTDGAEAVEKYGLLVIRLPKLDFSKTQELKVKSIE</sequence>
<feature type="region of interest" description="Disordered" evidence="3">
    <location>
        <begin position="1"/>
        <end position="85"/>
    </location>
</feature>
<dbReference type="EMBL" id="MHLO01000031">
    <property type="protein sequence ID" value="OGZ11632.1"/>
    <property type="molecule type" value="Genomic_DNA"/>
</dbReference>
<proteinExistence type="inferred from homology"/>
<name>A0A1G2DDU7_9BACT</name>
<evidence type="ECO:0000313" key="6">
    <source>
        <dbReference type="Proteomes" id="UP000178636"/>
    </source>
</evidence>
<protein>
    <recommendedName>
        <fullName evidence="4">SHSP domain-containing protein</fullName>
    </recommendedName>
</protein>
<dbReference type="Proteomes" id="UP000178636">
    <property type="component" value="Unassembled WGS sequence"/>
</dbReference>
<comment type="similarity">
    <text evidence="1 2">Belongs to the small heat shock protein (HSP20) family.</text>
</comment>
<dbReference type="InterPro" id="IPR008978">
    <property type="entry name" value="HSP20-like_chaperone"/>
</dbReference>